<dbReference type="CDD" id="cd21650">
    <property type="entry name" value="CrtA-like"/>
    <property type="match status" value="1"/>
</dbReference>
<protein>
    <submittedName>
        <fullName evidence="1">Spheroidene monooxygenase</fullName>
    </submittedName>
</protein>
<name>A0A7Z0HW72_9RHOB</name>
<dbReference type="AlphaFoldDB" id="A0A7Z0HW72"/>
<comment type="caution">
    <text evidence="1">The sequence shown here is derived from an EMBL/GenBank/DDBJ whole genome shotgun (WGS) entry which is preliminary data.</text>
</comment>
<proteinExistence type="predicted"/>
<organism evidence="1 2">
    <name type="scientific">Rhabdonatronobacter sediminivivens</name>
    <dbReference type="NCBI Taxonomy" id="2743469"/>
    <lineage>
        <taxon>Bacteria</taxon>
        <taxon>Pseudomonadati</taxon>
        <taxon>Pseudomonadota</taxon>
        <taxon>Alphaproteobacteria</taxon>
        <taxon>Rhodobacterales</taxon>
        <taxon>Paracoccaceae</taxon>
        <taxon>Rhabdonatronobacter</taxon>
    </lineage>
</organism>
<dbReference type="RefSeq" id="WP_179904134.1">
    <property type="nucleotide sequence ID" value="NZ_JACBXS010000001.1"/>
</dbReference>
<reference evidence="1 2" key="1">
    <citation type="journal article" date="2000" name="Arch. Microbiol.">
        <title>Rhodobaca bogoriensis gen. nov. and sp. nov., an alkaliphilic purple nonsulfur bacterium from African Rift Valley soda lakes.</title>
        <authorList>
            <person name="Milford A.D."/>
            <person name="Achenbach L.A."/>
            <person name="Jung D.O."/>
            <person name="Madigan M.T."/>
        </authorList>
    </citation>
    <scope>NUCLEOTIDE SEQUENCE [LARGE SCALE GENOMIC DNA]</scope>
    <source>
        <strain evidence="1 2">2376</strain>
    </source>
</reference>
<dbReference type="GO" id="GO:0004497">
    <property type="term" value="F:monooxygenase activity"/>
    <property type="evidence" value="ECO:0007669"/>
    <property type="project" value="UniProtKB-KW"/>
</dbReference>
<keyword evidence="1" id="KW-0560">Oxidoreductase</keyword>
<evidence type="ECO:0000313" key="2">
    <source>
        <dbReference type="Proteomes" id="UP000529417"/>
    </source>
</evidence>
<gene>
    <name evidence="1" type="ORF">HUK65_00365</name>
</gene>
<dbReference type="Proteomes" id="UP000529417">
    <property type="component" value="Unassembled WGS sequence"/>
</dbReference>
<keyword evidence="1" id="KW-0503">Monooxygenase</keyword>
<dbReference type="EMBL" id="JACBXS010000001">
    <property type="protein sequence ID" value="NYS23427.1"/>
    <property type="molecule type" value="Genomic_DNA"/>
</dbReference>
<evidence type="ECO:0000313" key="1">
    <source>
        <dbReference type="EMBL" id="NYS23427.1"/>
    </source>
</evidence>
<accession>A0A7Z0HW72</accession>
<sequence>MQTATLSLFRFDDLPARLWVLGQMGAARLGMGRIDGLEFWKLCGSGTGEGFTPRPNWGVWAILGVWRDDTAARKGTARAPVFRRWRARASESYTLFLQPISARGHWSGARPFTPQPASDGPIAALTRATVKPAHALRFWGRVPDISARIGQDPNVLFKIGIGEVPLLHQVTFSVWPDADSMAAFARRGPHADAIRAVRDNDWFNEELYARFRLTGTAGRWQGTDPLAAHLCAPQVKEPA</sequence>
<keyword evidence="2" id="KW-1185">Reference proteome</keyword>
<dbReference type="NCBIfam" id="NF045923">
    <property type="entry name" value="SpheroidMoxCrtARhod"/>
    <property type="match status" value="1"/>
</dbReference>
<dbReference type="InterPro" id="IPR049574">
    <property type="entry name" value="CrtA-like"/>
</dbReference>